<evidence type="ECO:0000256" key="1">
    <source>
        <dbReference type="PROSITE-ProRule" id="PRU01207"/>
    </source>
</evidence>
<dbReference type="AlphaFoldDB" id="A0A673IL55"/>
<feature type="coiled-coil region" evidence="2">
    <location>
        <begin position="58"/>
        <end position="85"/>
    </location>
</feature>
<dbReference type="GO" id="GO:0007165">
    <property type="term" value="P:signal transduction"/>
    <property type="evidence" value="ECO:0007669"/>
    <property type="project" value="InterPro"/>
</dbReference>
<sequence length="109" mass="12401">MLREGCDPLVSTQRSKLQQRRAKLNQQINRELRLRSGAENLYRASSNQKVKETVALELSFVNSNLQLLKEELEELNSSMNVYQTERLVTLALSGSAPNSLYSNIVYLVT</sequence>
<evidence type="ECO:0000313" key="4">
    <source>
        <dbReference type="Ensembl" id="ENSSRHP00000040607.1"/>
    </source>
</evidence>
<dbReference type="InterPro" id="IPR036274">
    <property type="entry name" value="HR1_rpt_sf"/>
</dbReference>
<reference evidence="4" key="2">
    <citation type="submission" date="2025-09" db="UniProtKB">
        <authorList>
            <consortium name="Ensembl"/>
        </authorList>
    </citation>
    <scope>IDENTIFICATION</scope>
</reference>
<dbReference type="Pfam" id="PF02185">
    <property type="entry name" value="HR1"/>
    <property type="match status" value="1"/>
</dbReference>
<dbReference type="SUPFAM" id="SSF46585">
    <property type="entry name" value="HR1 repeat"/>
    <property type="match status" value="1"/>
</dbReference>
<reference evidence="4" key="1">
    <citation type="submission" date="2025-08" db="UniProtKB">
        <authorList>
            <consortium name="Ensembl"/>
        </authorList>
    </citation>
    <scope>IDENTIFICATION</scope>
</reference>
<evidence type="ECO:0000256" key="2">
    <source>
        <dbReference type="SAM" id="Coils"/>
    </source>
</evidence>
<name>A0A673IL55_9TELE</name>
<organism evidence="4 5">
    <name type="scientific">Sinocyclocheilus rhinocerous</name>
    <dbReference type="NCBI Taxonomy" id="307959"/>
    <lineage>
        <taxon>Eukaryota</taxon>
        <taxon>Metazoa</taxon>
        <taxon>Chordata</taxon>
        <taxon>Craniata</taxon>
        <taxon>Vertebrata</taxon>
        <taxon>Euteleostomi</taxon>
        <taxon>Actinopterygii</taxon>
        <taxon>Neopterygii</taxon>
        <taxon>Teleostei</taxon>
        <taxon>Ostariophysi</taxon>
        <taxon>Cypriniformes</taxon>
        <taxon>Cyprinidae</taxon>
        <taxon>Cyprininae</taxon>
        <taxon>Sinocyclocheilus</taxon>
    </lineage>
</organism>
<evidence type="ECO:0000313" key="5">
    <source>
        <dbReference type="Proteomes" id="UP000472270"/>
    </source>
</evidence>
<dbReference type="InterPro" id="IPR047138">
    <property type="entry name" value="RHPN1_2"/>
</dbReference>
<dbReference type="SMART" id="SM00742">
    <property type="entry name" value="Hr1"/>
    <property type="match status" value="1"/>
</dbReference>
<dbReference type="PROSITE" id="PS51860">
    <property type="entry name" value="REM_1"/>
    <property type="match status" value="1"/>
</dbReference>
<dbReference type="Gene3D" id="1.10.287.160">
    <property type="entry name" value="HR1 repeat"/>
    <property type="match status" value="1"/>
</dbReference>
<dbReference type="Ensembl" id="ENSSRHT00000041772.1">
    <property type="protein sequence ID" value="ENSSRHP00000040607.1"/>
    <property type="gene ID" value="ENSSRHG00000020664.1"/>
</dbReference>
<feature type="domain" description="REM-1" evidence="3">
    <location>
        <begin position="7"/>
        <end position="81"/>
    </location>
</feature>
<keyword evidence="1 2" id="KW-0175">Coiled coil</keyword>
<dbReference type="PANTHER" id="PTHR23031">
    <property type="entry name" value="RHOPHILIN"/>
    <property type="match status" value="1"/>
</dbReference>
<protein>
    <recommendedName>
        <fullName evidence="3">REM-1 domain-containing protein</fullName>
    </recommendedName>
</protein>
<proteinExistence type="predicted"/>
<evidence type="ECO:0000259" key="3">
    <source>
        <dbReference type="PROSITE" id="PS51860"/>
    </source>
</evidence>
<dbReference type="Proteomes" id="UP000472270">
    <property type="component" value="Unassembled WGS sequence"/>
</dbReference>
<accession>A0A673IL55</accession>
<dbReference type="GO" id="GO:0051497">
    <property type="term" value="P:negative regulation of stress fiber assembly"/>
    <property type="evidence" value="ECO:0007669"/>
    <property type="project" value="TreeGrafter"/>
</dbReference>
<keyword evidence="5" id="KW-1185">Reference proteome</keyword>
<dbReference type="PANTHER" id="PTHR23031:SF6">
    <property type="entry name" value="RHOPHILIN-1"/>
    <property type="match status" value="1"/>
</dbReference>
<dbReference type="InterPro" id="IPR011072">
    <property type="entry name" value="HR1_rho-bd"/>
</dbReference>